<evidence type="ECO:0000313" key="3">
    <source>
        <dbReference type="Proteomes" id="UP000182517"/>
    </source>
</evidence>
<gene>
    <name evidence="2" type="ORF">A7E78_12375</name>
</gene>
<dbReference type="SMART" id="SM00507">
    <property type="entry name" value="HNHc"/>
    <property type="match status" value="1"/>
</dbReference>
<dbReference type="OrthoDB" id="9802901at2"/>
<feature type="domain" description="HNH nuclease" evidence="1">
    <location>
        <begin position="26"/>
        <end position="77"/>
    </location>
</feature>
<keyword evidence="2" id="KW-0378">Hydrolase</keyword>
<dbReference type="PANTHER" id="PTHR33877">
    <property type="entry name" value="SLL1193 PROTEIN"/>
    <property type="match status" value="1"/>
</dbReference>
<keyword evidence="2" id="KW-0255">Endonuclease</keyword>
<dbReference type="InterPro" id="IPR029471">
    <property type="entry name" value="HNH_5"/>
</dbReference>
<dbReference type="KEGG" id="pef:A7E78_12375"/>
<evidence type="ECO:0000259" key="1">
    <source>
        <dbReference type="SMART" id="SM00507"/>
    </source>
</evidence>
<dbReference type="GO" id="GO:0004519">
    <property type="term" value="F:endonuclease activity"/>
    <property type="evidence" value="ECO:0007669"/>
    <property type="project" value="UniProtKB-KW"/>
</dbReference>
<dbReference type="Proteomes" id="UP000182517">
    <property type="component" value="Chromosome"/>
</dbReference>
<keyword evidence="2" id="KW-0540">Nuclease</keyword>
<evidence type="ECO:0000313" key="2">
    <source>
        <dbReference type="EMBL" id="APG28568.1"/>
    </source>
</evidence>
<dbReference type="CDD" id="cd00085">
    <property type="entry name" value="HNHc"/>
    <property type="match status" value="1"/>
</dbReference>
<dbReference type="STRING" id="1842532.A7E78_12375"/>
<dbReference type="InterPro" id="IPR052892">
    <property type="entry name" value="NA-targeting_endonuclease"/>
</dbReference>
<sequence length="100" mass="11739">MEYFPEVSEEQIRREREKARELRRSQWWKNRIATGICYYCGSQVAPKALTLDHVVPVIRGGRSTRGNCVPCCKECNNQKKHMLPVEWQSYLERLGKEPAD</sequence>
<dbReference type="InterPro" id="IPR003615">
    <property type="entry name" value="HNH_nuc"/>
</dbReference>
<dbReference type="Pfam" id="PF14279">
    <property type="entry name" value="HNH_5"/>
    <property type="match status" value="1"/>
</dbReference>
<name>A0A1L3GSC6_9BACT</name>
<protein>
    <submittedName>
        <fullName evidence="2">HNH endonuclease</fullName>
    </submittedName>
</protein>
<keyword evidence="3" id="KW-1185">Reference proteome</keyword>
<proteinExistence type="predicted"/>
<organism evidence="2 3">
    <name type="scientific">Syntrophotalea acetylenivorans</name>
    <dbReference type="NCBI Taxonomy" id="1842532"/>
    <lineage>
        <taxon>Bacteria</taxon>
        <taxon>Pseudomonadati</taxon>
        <taxon>Thermodesulfobacteriota</taxon>
        <taxon>Desulfuromonadia</taxon>
        <taxon>Desulfuromonadales</taxon>
        <taxon>Syntrophotaleaceae</taxon>
        <taxon>Syntrophotalea</taxon>
    </lineage>
</organism>
<dbReference type="Gene3D" id="1.10.30.50">
    <property type="match status" value="1"/>
</dbReference>
<dbReference type="PANTHER" id="PTHR33877:SF1">
    <property type="entry name" value="TYPE IV METHYL-DIRECTED RESTRICTION ENZYME ECOKMCRA"/>
    <property type="match status" value="1"/>
</dbReference>
<dbReference type="RefSeq" id="WP_072284594.1">
    <property type="nucleotide sequence ID" value="NZ_CP015519.1"/>
</dbReference>
<dbReference type="EMBL" id="CP015519">
    <property type="protein sequence ID" value="APG28568.1"/>
    <property type="molecule type" value="Genomic_DNA"/>
</dbReference>
<accession>A0A1L3GSC6</accession>
<reference evidence="2 3" key="1">
    <citation type="journal article" date="2017" name="Genome Announc.">
        <title>Complete Genome Sequences of Two Acetylene-Fermenting Pelobacter acetylenicus Strains.</title>
        <authorList>
            <person name="Sutton J.M."/>
            <person name="Baesman S.M."/>
            <person name="Fierst J.L."/>
            <person name="Poret-Peterson A.T."/>
            <person name="Oremland R.S."/>
            <person name="Dunlap D.S."/>
            <person name="Akob D.M."/>
        </authorList>
    </citation>
    <scope>NUCLEOTIDE SEQUENCE [LARGE SCALE GENOMIC DNA]</scope>
    <source>
        <strain evidence="2 3">SFB93</strain>
    </source>
</reference>
<dbReference type="AlphaFoldDB" id="A0A1L3GSC6"/>